<dbReference type="EMBL" id="BTSX01000004">
    <property type="protein sequence ID" value="GMS93241.1"/>
    <property type="molecule type" value="Genomic_DNA"/>
</dbReference>
<dbReference type="PANTHER" id="PTHR45907">
    <property type="entry name" value="SERPENTINE RECEPTOR, CLASS J"/>
    <property type="match status" value="1"/>
</dbReference>
<accession>A0AAV5TCF0</accession>
<keyword evidence="1" id="KW-1133">Transmembrane helix</keyword>
<dbReference type="Gene3D" id="1.20.1070.10">
    <property type="entry name" value="Rhodopsin 7-helix transmembrane proteins"/>
    <property type="match status" value="1"/>
</dbReference>
<dbReference type="InterPro" id="IPR019423">
    <property type="entry name" value="7TM_GPCR_serpentine_rcpt_Srj"/>
</dbReference>
<name>A0AAV5TCF0_9BILA</name>
<dbReference type="PANTHER" id="PTHR45907:SF16">
    <property type="entry name" value="SERPENTINE RECEPTOR, CLASS J"/>
    <property type="match status" value="1"/>
</dbReference>
<dbReference type="AlphaFoldDB" id="A0AAV5TCF0"/>
<dbReference type="SUPFAM" id="SSF81321">
    <property type="entry name" value="Family A G protein-coupled receptor-like"/>
    <property type="match status" value="1"/>
</dbReference>
<feature type="transmembrane region" description="Helical" evidence="1">
    <location>
        <begin position="44"/>
        <end position="68"/>
    </location>
</feature>
<reference evidence="2" key="1">
    <citation type="submission" date="2023-10" db="EMBL/GenBank/DDBJ databases">
        <title>Genome assembly of Pristionchus species.</title>
        <authorList>
            <person name="Yoshida K."/>
            <person name="Sommer R.J."/>
        </authorList>
    </citation>
    <scope>NUCLEOTIDE SEQUENCE</scope>
    <source>
        <strain evidence="2">RS0144</strain>
    </source>
</reference>
<feature type="non-terminal residue" evidence="2">
    <location>
        <position position="1"/>
    </location>
</feature>
<keyword evidence="1" id="KW-0812">Transmembrane</keyword>
<feature type="transmembrane region" description="Helical" evidence="1">
    <location>
        <begin position="201"/>
        <end position="225"/>
    </location>
</feature>
<feature type="transmembrane region" description="Helical" evidence="1">
    <location>
        <begin position="126"/>
        <end position="150"/>
    </location>
</feature>
<gene>
    <name evidence="2" type="ORF">PENTCL1PPCAC_15416</name>
</gene>
<dbReference type="Pfam" id="PF10326">
    <property type="entry name" value="7TM_GPCR_Str"/>
    <property type="match status" value="1"/>
</dbReference>
<evidence type="ECO:0000256" key="1">
    <source>
        <dbReference type="SAM" id="Phobius"/>
    </source>
</evidence>
<evidence type="ECO:0008006" key="4">
    <source>
        <dbReference type="Google" id="ProtNLM"/>
    </source>
</evidence>
<feature type="transmembrane region" description="Helical" evidence="1">
    <location>
        <begin position="12"/>
        <end position="32"/>
    </location>
</feature>
<evidence type="ECO:0000313" key="3">
    <source>
        <dbReference type="Proteomes" id="UP001432027"/>
    </source>
</evidence>
<keyword evidence="3" id="KW-1185">Reference proteome</keyword>
<protein>
    <recommendedName>
        <fullName evidence="4">G protein-coupled receptor</fullName>
    </recommendedName>
</protein>
<feature type="transmembrane region" description="Helical" evidence="1">
    <location>
        <begin position="88"/>
        <end position="114"/>
    </location>
</feature>
<organism evidence="2 3">
    <name type="scientific">Pristionchus entomophagus</name>
    <dbReference type="NCBI Taxonomy" id="358040"/>
    <lineage>
        <taxon>Eukaryota</taxon>
        <taxon>Metazoa</taxon>
        <taxon>Ecdysozoa</taxon>
        <taxon>Nematoda</taxon>
        <taxon>Chromadorea</taxon>
        <taxon>Rhabditida</taxon>
        <taxon>Rhabditina</taxon>
        <taxon>Diplogasteromorpha</taxon>
        <taxon>Diplogasteroidea</taxon>
        <taxon>Neodiplogasteridae</taxon>
        <taxon>Pristionchus</taxon>
    </lineage>
</organism>
<dbReference type="Proteomes" id="UP001432027">
    <property type="component" value="Unassembled WGS sequence"/>
</dbReference>
<keyword evidence="1" id="KW-0472">Membrane</keyword>
<proteinExistence type="predicted"/>
<comment type="caution">
    <text evidence="2">The sequence shown here is derived from an EMBL/GenBank/DDBJ whole genome shotgun (WGS) entry which is preliminary data.</text>
</comment>
<evidence type="ECO:0000313" key="2">
    <source>
        <dbReference type="EMBL" id="GMS93241.1"/>
    </source>
</evidence>
<dbReference type="InterPro" id="IPR019428">
    <property type="entry name" value="7TM_GPCR_serpentine_rcpt_Str"/>
</dbReference>
<feature type="non-terminal residue" evidence="2">
    <location>
        <position position="341"/>
    </location>
</feature>
<sequence length="341" mass="39135">KAKIVLIQQITYAGQAIIMILAYTFNILLIFIVRRSANKEIGTYRILITYFALSDIYYTTVHFVVYPIPENYGNAFFMRGHGFYRELLGAGLYMGAYGHAFPILIFHFLYRLLAIKYPELLRYFKAYLFALVIATVASNALWFSIFYWFFHPDQEILHALAPVYNGSVPLPVVHTFQSADQHSQALYWTGETYVGPRWRNLIGAIIMCLSMLFSYSIIIRCCFLINKYLKDRMKSEKSIQLHRQLFRSLIYQSFVPLITAYYPAGTAVLLPIFGLTITFISIAVPPACGTHPLFDPILLILTITEYRQAFFKLVGISRLRRTCKSHSIGETSASHFTRASA</sequence>